<keyword evidence="1" id="KW-0472">Membrane</keyword>
<keyword evidence="1" id="KW-0812">Transmembrane</keyword>
<reference evidence="2" key="2">
    <citation type="journal article" date="2015" name="Data Brief">
        <title>Shoot transcriptome of the giant reed, Arundo donax.</title>
        <authorList>
            <person name="Barrero R.A."/>
            <person name="Guerrero F.D."/>
            <person name="Moolhuijzen P."/>
            <person name="Goolsby J.A."/>
            <person name="Tidwell J."/>
            <person name="Bellgard S.E."/>
            <person name="Bellgard M.I."/>
        </authorList>
    </citation>
    <scope>NUCLEOTIDE SEQUENCE</scope>
    <source>
        <tissue evidence="2">Shoot tissue taken approximately 20 cm above the soil surface</tissue>
    </source>
</reference>
<evidence type="ECO:0000256" key="1">
    <source>
        <dbReference type="SAM" id="Phobius"/>
    </source>
</evidence>
<dbReference type="AlphaFoldDB" id="A0A0A9E8B7"/>
<name>A0A0A9E8B7_ARUDO</name>
<proteinExistence type="predicted"/>
<accession>A0A0A9E8B7</accession>
<evidence type="ECO:0000313" key="2">
    <source>
        <dbReference type="EMBL" id="JAD92222.1"/>
    </source>
</evidence>
<sequence length="116" mass="12957">MFLWSLAKLYDKGVTALVLVCWTSAWLLVGLPLLKLFKSCVSVPTNIRFMLSCVQAACDSCCSLLGIRRRRVTRWCGLGGLPSTLQQRVGEDIGTLLVEASQQRGEGREDLRLRRT</sequence>
<reference evidence="2" key="1">
    <citation type="submission" date="2014-09" db="EMBL/GenBank/DDBJ databases">
        <authorList>
            <person name="Magalhaes I.L.F."/>
            <person name="Oliveira U."/>
            <person name="Santos F.R."/>
            <person name="Vidigal T.H.D.A."/>
            <person name="Brescovit A.D."/>
            <person name="Santos A.J."/>
        </authorList>
    </citation>
    <scope>NUCLEOTIDE SEQUENCE</scope>
    <source>
        <tissue evidence="2">Shoot tissue taken approximately 20 cm above the soil surface</tissue>
    </source>
</reference>
<feature type="transmembrane region" description="Helical" evidence="1">
    <location>
        <begin position="14"/>
        <end position="34"/>
    </location>
</feature>
<protein>
    <submittedName>
        <fullName evidence="2">KELP</fullName>
    </submittedName>
</protein>
<dbReference type="EMBL" id="GBRH01205673">
    <property type="protein sequence ID" value="JAD92222.1"/>
    <property type="molecule type" value="Transcribed_RNA"/>
</dbReference>
<organism evidence="2">
    <name type="scientific">Arundo donax</name>
    <name type="common">Giant reed</name>
    <name type="synonym">Donax arundinaceus</name>
    <dbReference type="NCBI Taxonomy" id="35708"/>
    <lineage>
        <taxon>Eukaryota</taxon>
        <taxon>Viridiplantae</taxon>
        <taxon>Streptophyta</taxon>
        <taxon>Embryophyta</taxon>
        <taxon>Tracheophyta</taxon>
        <taxon>Spermatophyta</taxon>
        <taxon>Magnoliopsida</taxon>
        <taxon>Liliopsida</taxon>
        <taxon>Poales</taxon>
        <taxon>Poaceae</taxon>
        <taxon>PACMAD clade</taxon>
        <taxon>Arundinoideae</taxon>
        <taxon>Arundineae</taxon>
        <taxon>Arundo</taxon>
    </lineage>
</organism>
<keyword evidence="1" id="KW-1133">Transmembrane helix</keyword>